<evidence type="ECO:0000313" key="4">
    <source>
        <dbReference type="EMBL" id="MBB5803251.1"/>
    </source>
</evidence>
<evidence type="ECO:0000256" key="2">
    <source>
        <dbReference type="ARBA" id="ARBA00022553"/>
    </source>
</evidence>
<dbReference type="RefSeq" id="WP_184920508.1">
    <property type="nucleotide sequence ID" value="NZ_JACHMO010000001.1"/>
</dbReference>
<evidence type="ECO:0000313" key="5">
    <source>
        <dbReference type="Proteomes" id="UP000552097"/>
    </source>
</evidence>
<dbReference type="AlphaFoldDB" id="A0A7W9HJK0"/>
<comment type="caution">
    <text evidence="4">The sequence shown here is derived from an EMBL/GenBank/DDBJ whole genome shotgun (WGS) entry which is preliminary data.</text>
</comment>
<dbReference type="Gene3D" id="1.10.1200.10">
    <property type="entry name" value="ACP-like"/>
    <property type="match status" value="1"/>
</dbReference>
<dbReference type="GO" id="GO:0031177">
    <property type="term" value="F:phosphopantetheine binding"/>
    <property type="evidence" value="ECO:0007669"/>
    <property type="project" value="InterPro"/>
</dbReference>
<evidence type="ECO:0000256" key="1">
    <source>
        <dbReference type="ARBA" id="ARBA00022450"/>
    </source>
</evidence>
<dbReference type="Proteomes" id="UP000552097">
    <property type="component" value="Unassembled WGS sequence"/>
</dbReference>
<protein>
    <submittedName>
        <fullName evidence="4">Acyl carrier protein</fullName>
    </submittedName>
</protein>
<keyword evidence="5" id="KW-1185">Reference proteome</keyword>
<dbReference type="InterPro" id="IPR020806">
    <property type="entry name" value="PKS_PP-bd"/>
</dbReference>
<sequence>MSVPVRPQHEAHLEVTVSIPDIDVPLRDDIRAVVADILEIDAADIGWTTGFRGEHGADSLTAIEILSALERRFGITIDQDLLSTMTDLSNTYAVIVEAVGKR</sequence>
<evidence type="ECO:0000259" key="3">
    <source>
        <dbReference type="PROSITE" id="PS50075"/>
    </source>
</evidence>
<reference evidence="4 5" key="1">
    <citation type="submission" date="2020-08" db="EMBL/GenBank/DDBJ databases">
        <title>Sequencing the genomes of 1000 actinobacteria strains.</title>
        <authorList>
            <person name="Klenk H.-P."/>
        </authorList>
    </citation>
    <scope>NUCLEOTIDE SEQUENCE [LARGE SCALE GENOMIC DNA]</scope>
    <source>
        <strain evidence="4 5">DSM 45486</strain>
    </source>
</reference>
<dbReference type="SMART" id="SM00823">
    <property type="entry name" value="PKS_PP"/>
    <property type="match status" value="1"/>
</dbReference>
<feature type="domain" description="Carrier" evidence="3">
    <location>
        <begin position="24"/>
        <end position="102"/>
    </location>
</feature>
<dbReference type="PROSITE" id="PS50075">
    <property type="entry name" value="CARRIER"/>
    <property type="match status" value="1"/>
</dbReference>
<accession>A0A7W9HJK0</accession>
<dbReference type="InterPro" id="IPR009081">
    <property type="entry name" value="PP-bd_ACP"/>
</dbReference>
<dbReference type="Pfam" id="PF00550">
    <property type="entry name" value="PP-binding"/>
    <property type="match status" value="1"/>
</dbReference>
<proteinExistence type="predicted"/>
<name>A0A7W9HJK0_9PSEU</name>
<dbReference type="InterPro" id="IPR036736">
    <property type="entry name" value="ACP-like_sf"/>
</dbReference>
<gene>
    <name evidence="4" type="ORF">F4560_003019</name>
</gene>
<keyword evidence="2" id="KW-0597">Phosphoprotein</keyword>
<dbReference type="SUPFAM" id="SSF47336">
    <property type="entry name" value="ACP-like"/>
    <property type="match status" value="1"/>
</dbReference>
<keyword evidence="1" id="KW-0596">Phosphopantetheine</keyword>
<organism evidence="4 5">
    <name type="scientific">Saccharothrix ecbatanensis</name>
    <dbReference type="NCBI Taxonomy" id="1105145"/>
    <lineage>
        <taxon>Bacteria</taxon>
        <taxon>Bacillati</taxon>
        <taxon>Actinomycetota</taxon>
        <taxon>Actinomycetes</taxon>
        <taxon>Pseudonocardiales</taxon>
        <taxon>Pseudonocardiaceae</taxon>
        <taxon>Saccharothrix</taxon>
    </lineage>
</organism>
<dbReference type="EMBL" id="JACHMO010000001">
    <property type="protein sequence ID" value="MBB5803251.1"/>
    <property type="molecule type" value="Genomic_DNA"/>
</dbReference>